<dbReference type="EMBL" id="JBGLYH010000018">
    <property type="protein sequence ID" value="MEZ7196748.1"/>
    <property type="molecule type" value="Genomic_DNA"/>
</dbReference>
<reference evidence="1 2" key="1">
    <citation type="submission" date="2024-08" db="EMBL/GenBank/DDBJ databases">
        <title>Sulfate-reducing bacteria isolated from formation water of the oil field in Kazakhstan and description of Pseudodesulfovibrio sp.</title>
        <authorList>
            <person name="Bidzhieva S.K."/>
            <person name="Tourova T.P."/>
            <person name="Grouzdev D.S."/>
            <person name="Beletsky A.V."/>
            <person name="Sokolova D.S."/>
            <person name="Samigullina S.R."/>
            <person name="Poltaraus A.B."/>
            <person name="Avtukh A.N."/>
            <person name="Tereshina V.M."/>
            <person name="Zhaparov N.S."/>
            <person name="Mardanov A.V."/>
            <person name="Nazina T.N."/>
        </authorList>
    </citation>
    <scope>NUCLEOTIDE SEQUENCE [LARGE SCALE GENOMIC DNA]</scope>
    <source>
        <strain evidence="1 2">9FUS</strain>
    </source>
</reference>
<proteinExistence type="predicted"/>
<keyword evidence="2" id="KW-1185">Reference proteome</keyword>
<protein>
    <submittedName>
        <fullName evidence="1">Uncharacterized protein</fullName>
    </submittedName>
</protein>
<accession>A0ABV4K1B8</accession>
<organism evidence="1 2">
    <name type="scientific">Pseudodesulfovibrio karagichevae</name>
    <dbReference type="NCBI Taxonomy" id="3239305"/>
    <lineage>
        <taxon>Bacteria</taxon>
        <taxon>Pseudomonadati</taxon>
        <taxon>Thermodesulfobacteriota</taxon>
        <taxon>Desulfovibrionia</taxon>
        <taxon>Desulfovibrionales</taxon>
        <taxon>Desulfovibrionaceae</taxon>
    </lineage>
</organism>
<sequence length="68" mass="7321">MSETARTNHNIGWNPDGAISGKVMNCAARLRELADKLPSDLRVEANEIASDVAAEALRVNGLEEMAIN</sequence>
<name>A0ABV4K1B8_9BACT</name>
<evidence type="ECO:0000313" key="1">
    <source>
        <dbReference type="EMBL" id="MEZ7196748.1"/>
    </source>
</evidence>
<dbReference type="RefSeq" id="WP_371386269.1">
    <property type="nucleotide sequence ID" value="NZ_JBGLYH010000018.1"/>
</dbReference>
<evidence type="ECO:0000313" key="2">
    <source>
        <dbReference type="Proteomes" id="UP001568698"/>
    </source>
</evidence>
<dbReference type="Proteomes" id="UP001568698">
    <property type="component" value="Unassembled WGS sequence"/>
</dbReference>
<comment type="caution">
    <text evidence="1">The sequence shown here is derived from an EMBL/GenBank/DDBJ whole genome shotgun (WGS) entry which is preliminary data.</text>
</comment>
<gene>
    <name evidence="1" type="ORF">AB6M95_08315</name>
</gene>